<keyword evidence="10 13" id="KW-1133">Transmembrane helix</keyword>
<feature type="domain" description="Histidine kinase" evidence="14">
    <location>
        <begin position="268"/>
        <end position="482"/>
    </location>
</feature>
<dbReference type="SMART" id="SM00388">
    <property type="entry name" value="HisKA"/>
    <property type="match status" value="1"/>
</dbReference>
<dbReference type="Pfam" id="PF02518">
    <property type="entry name" value="HATPase_c"/>
    <property type="match status" value="1"/>
</dbReference>
<keyword evidence="12 13" id="KW-0472">Membrane</keyword>
<dbReference type="InterPro" id="IPR004358">
    <property type="entry name" value="Sig_transdc_His_kin-like_C"/>
</dbReference>
<name>A0A4Q7YYH8_9BACT</name>
<dbReference type="Proteomes" id="UP000292958">
    <property type="component" value="Unassembled WGS sequence"/>
</dbReference>
<evidence type="ECO:0000256" key="7">
    <source>
        <dbReference type="ARBA" id="ARBA00022741"/>
    </source>
</evidence>
<dbReference type="Pfam" id="PF13493">
    <property type="entry name" value="DUF4118"/>
    <property type="match status" value="1"/>
</dbReference>
<dbReference type="Gene3D" id="1.20.120.620">
    <property type="entry name" value="Backbone structure of the membrane domain of e. Coli histidine kinase receptor kdpd"/>
    <property type="match status" value="1"/>
</dbReference>
<evidence type="ECO:0000313" key="16">
    <source>
        <dbReference type="Proteomes" id="UP000292958"/>
    </source>
</evidence>
<sequence>MLLMNSRRLLTLIRWTASILALAGIVLIYRRFLHVNPTTVALTLLLFILILAAQWSLRYAVVTSLLATFCYNYYFLPPVGTLTVSDPQNWLALLTFLSTAVIGSRLSQRARDEAEEARSRQRELETLFSLSREMLATDNVAELVAAVPRAIIGATHARAAVIYLIEDDRIYQAGTEQVADVERPHLRQQASQINAVEKTGDEFRVPLKVGVKPRGLLLVRGLTLSSDAMEAIGGLISVSLDRASALENVAHAEATKESERLRSLMIDSITHELRTPLTSIKGAASILLSTQIEKEEDRRELLTIIDEESDRINKLVSQAVEMSQLDAMQVHMNFERVDIEEVIKSAQEDCTWVGEHHPVEVRLQQKRDIVADQEFLKKVVSNLLENAAKYSEDQSPIVVTTTVESGFLVTSVADKGIGIDSHEQGLIFDRFYRAPMHNQRISGTGMGLSISKAIVEAHGGTMQVISRLGEGSVFSFSIPLKPNS</sequence>
<evidence type="ECO:0000256" key="9">
    <source>
        <dbReference type="ARBA" id="ARBA00022840"/>
    </source>
</evidence>
<evidence type="ECO:0000256" key="13">
    <source>
        <dbReference type="SAM" id="Phobius"/>
    </source>
</evidence>
<dbReference type="GO" id="GO:0005886">
    <property type="term" value="C:plasma membrane"/>
    <property type="evidence" value="ECO:0007669"/>
    <property type="project" value="TreeGrafter"/>
</dbReference>
<dbReference type="PRINTS" id="PR00344">
    <property type="entry name" value="BCTRLSENSOR"/>
</dbReference>
<dbReference type="InterPro" id="IPR038318">
    <property type="entry name" value="KdpD_sf"/>
</dbReference>
<dbReference type="AlphaFoldDB" id="A0A4Q7YYH8"/>
<evidence type="ECO:0000256" key="5">
    <source>
        <dbReference type="ARBA" id="ARBA00022679"/>
    </source>
</evidence>
<evidence type="ECO:0000256" key="11">
    <source>
        <dbReference type="ARBA" id="ARBA00023012"/>
    </source>
</evidence>
<feature type="transmembrane region" description="Helical" evidence="13">
    <location>
        <begin position="12"/>
        <end position="29"/>
    </location>
</feature>
<gene>
    <name evidence="15" type="ORF">BDD14_3873</name>
</gene>
<dbReference type="InterPro" id="IPR052023">
    <property type="entry name" value="Histidine_kinase_KdpD"/>
</dbReference>
<keyword evidence="4" id="KW-0597">Phosphoprotein</keyword>
<evidence type="ECO:0000256" key="1">
    <source>
        <dbReference type="ARBA" id="ARBA00000085"/>
    </source>
</evidence>
<evidence type="ECO:0000313" key="15">
    <source>
        <dbReference type="EMBL" id="RZU42311.1"/>
    </source>
</evidence>
<evidence type="ECO:0000256" key="2">
    <source>
        <dbReference type="ARBA" id="ARBA00004141"/>
    </source>
</evidence>
<keyword evidence="16" id="KW-1185">Reference proteome</keyword>
<dbReference type="PANTHER" id="PTHR45569">
    <property type="entry name" value="SENSOR PROTEIN KDPD"/>
    <property type="match status" value="1"/>
</dbReference>
<organism evidence="15 16">
    <name type="scientific">Edaphobacter modestus</name>
    <dbReference type="NCBI Taxonomy" id="388466"/>
    <lineage>
        <taxon>Bacteria</taxon>
        <taxon>Pseudomonadati</taxon>
        <taxon>Acidobacteriota</taxon>
        <taxon>Terriglobia</taxon>
        <taxon>Terriglobales</taxon>
        <taxon>Acidobacteriaceae</taxon>
        <taxon>Edaphobacter</taxon>
    </lineage>
</organism>
<dbReference type="PANTHER" id="PTHR45569:SF1">
    <property type="entry name" value="SENSOR PROTEIN KDPD"/>
    <property type="match status" value="1"/>
</dbReference>
<dbReference type="InterPro" id="IPR025201">
    <property type="entry name" value="KdpD_TM"/>
</dbReference>
<keyword evidence="8 15" id="KW-0418">Kinase</keyword>
<protein>
    <recommendedName>
        <fullName evidence="3">histidine kinase</fullName>
        <ecNumber evidence="3">2.7.13.3</ecNumber>
    </recommendedName>
</protein>
<dbReference type="InterPro" id="IPR003661">
    <property type="entry name" value="HisK_dim/P_dom"/>
</dbReference>
<feature type="transmembrane region" description="Helical" evidence="13">
    <location>
        <begin position="35"/>
        <end position="52"/>
    </location>
</feature>
<dbReference type="Gene3D" id="3.30.565.10">
    <property type="entry name" value="Histidine kinase-like ATPase, C-terminal domain"/>
    <property type="match status" value="1"/>
</dbReference>
<dbReference type="Gene3D" id="1.10.287.130">
    <property type="match status" value="1"/>
</dbReference>
<dbReference type="InterPro" id="IPR036890">
    <property type="entry name" value="HATPase_C_sf"/>
</dbReference>
<dbReference type="SMART" id="SM00387">
    <property type="entry name" value="HATPase_c"/>
    <property type="match status" value="1"/>
</dbReference>
<evidence type="ECO:0000256" key="3">
    <source>
        <dbReference type="ARBA" id="ARBA00012438"/>
    </source>
</evidence>
<evidence type="ECO:0000256" key="6">
    <source>
        <dbReference type="ARBA" id="ARBA00022692"/>
    </source>
</evidence>
<comment type="caution">
    <text evidence="15">The sequence shown here is derived from an EMBL/GenBank/DDBJ whole genome shotgun (WGS) entry which is preliminary data.</text>
</comment>
<evidence type="ECO:0000256" key="12">
    <source>
        <dbReference type="ARBA" id="ARBA00023136"/>
    </source>
</evidence>
<keyword evidence="9" id="KW-0067">ATP-binding</keyword>
<comment type="subcellular location">
    <subcellularLocation>
        <location evidence="2">Membrane</location>
        <topology evidence="2">Multi-pass membrane protein</topology>
    </subcellularLocation>
</comment>
<evidence type="ECO:0000259" key="14">
    <source>
        <dbReference type="PROSITE" id="PS50109"/>
    </source>
</evidence>
<accession>A0A4Q7YYH8</accession>
<dbReference type="EC" id="2.7.13.3" evidence="3"/>
<dbReference type="Pfam" id="PF00512">
    <property type="entry name" value="HisKA"/>
    <property type="match status" value="1"/>
</dbReference>
<dbReference type="SUPFAM" id="SSF55874">
    <property type="entry name" value="ATPase domain of HSP90 chaperone/DNA topoisomerase II/histidine kinase"/>
    <property type="match status" value="1"/>
</dbReference>
<dbReference type="Gene3D" id="3.30.450.40">
    <property type="match status" value="1"/>
</dbReference>
<dbReference type="InterPro" id="IPR029016">
    <property type="entry name" value="GAF-like_dom_sf"/>
</dbReference>
<proteinExistence type="predicted"/>
<dbReference type="InterPro" id="IPR005467">
    <property type="entry name" value="His_kinase_dom"/>
</dbReference>
<keyword evidence="11" id="KW-0902">Two-component regulatory system</keyword>
<keyword evidence="6 13" id="KW-0812">Transmembrane</keyword>
<keyword evidence="7" id="KW-0547">Nucleotide-binding</keyword>
<evidence type="ECO:0000256" key="4">
    <source>
        <dbReference type="ARBA" id="ARBA00022553"/>
    </source>
</evidence>
<dbReference type="GO" id="GO:0000155">
    <property type="term" value="F:phosphorelay sensor kinase activity"/>
    <property type="evidence" value="ECO:0007669"/>
    <property type="project" value="InterPro"/>
</dbReference>
<dbReference type="GO" id="GO:0005524">
    <property type="term" value="F:ATP binding"/>
    <property type="evidence" value="ECO:0007669"/>
    <property type="project" value="UniProtKB-KW"/>
</dbReference>
<dbReference type="CDD" id="cd00082">
    <property type="entry name" value="HisKA"/>
    <property type="match status" value="1"/>
</dbReference>
<dbReference type="EMBL" id="SHKW01000001">
    <property type="protein sequence ID" value="RZU42311.1"/>
    <property type="molecule type" value="Genomic_DNA"/>
</dbReference>
<comment type="catalytic activity">
    <reaction evidence="1">
        <text>ATP + protein L-histidine = ADP + protein N-phospho-L-histidine.</text>
        <dbReference type="EC" id="2.7.13.3"/>
    </reaction>
</comment>
<dbReference type="InterPro" id="IPR036097">
    <property type="entry name" value="HisK_dim/P_sf"/>
</dbReference>
<dbReference type="FunFam" id="3.30.565.10:FF:000006">
    <property type="entry name" value="Sensor histidine kinase WalK"/>
    <property type="match status" value="1"/>
</dbReference>
<dbReference type="PROSITE" id="PS50109">
    <property type="entry name" value="HIS_KIN"/>
    <property type="match status" value="1"/>
</dbReference>
<evidence type="ECO:0000256" key="8">
    <source>
        <dbReference type="ARBA" id="ARBA00022777"/>
    </source>
</evidence>
<reference evidence="15 16" key="1">
    <citation type="submission" date="2019-02" db="EMBL/GenBank/DDBJ databases">
        <title>Genomic Encyclopedia of Archaeal and Bacterial Type Strains, Phase II (KMG-II): from individual species to whole genera.</title>
        <authorList>
            <person name="Goeker M."/>
        </authorList>
    </citation>
    <scope>NUCLEOTIDE SEQUENCE [LARGE SCALE GENOMIC DNA]</scope>
    <source>
        <strain evidence="15 16">DSM 18101</strain>
    </source>
</reference>
<keyword evidence="5" id="KW-0808">Transferase</keyword>
<dbReference type="InterPro" id="IPR003594">
    <property type="entry name" value="HATPase_dom"/>
</dbReference>
<dbReference type="SUPFAM" id="SSF47384">
    <property type="entry name" value="Homodimeric domain of signal transducing histidine kinase"/>
    <property type="match status" value="1"/>
</dbReference>
<evidence type="ECO:0000256" key="10">
    <source>
        <dbReference type="ARBA" id="ARBA00022989"/>
    </source>
</evidence>